<gene>
    <name evidence="1" type="primary">Cnig_chr_I.g3293</name>
    <name evidence="1" type="ORF">B9Z55_003293</name>
</gene>
<organism evidence="1 2">
    <name type="scientific">Caenorhabditis nigoni</name>
    <dbReference type="NCBI Taxonomy" id="1611254"/>
    <lineage>
        <taxon>Eukaryota</taxon>
        <taxon>Metazoa</taxon>
        <taxon>Ecdysozoa</taxon>
        <taxon>Nematoda</taxon>
        <taxon>Chromadorea</taxon>
        <taxon>Rhabditida</taxon>
        <taxon>Rhabditina</taxon>
        <taxon>Rhabditomorpha</taxon>
        <taxon>Rhabditoidea</taxon>
        <taxon>Rhabditidae</taxon>
        <taxon>Peloderinae</taxon>
        <taxon>Caenorhabditis</taxon>
    </lineage>
</organism>
<protein>
    <recommendedName>
        <fullName evidence="3">F-box domain-containing protein</fullName>
    </recommendedName>
</protein>
<dbReference type="EMBL" id="PDUG01000001">
    <property type="protein sequence ID" value="PIC53698.1"/>
    <property type="molecule type" value="Genomic_DNA"/>
</dbReference>
<sequence length="379" mass="43393">MKLHRMPLVVQRMIIEEFGFDERLFLSFTSKQSCSLLGLFRNDLKGVSIEIDIKTSKVSIRVRKLSYRSTELISAIDILSTISNELKFDIPYEQYSVYGSSACRIAGSTVLYKKYPSTIRCALIDERVERDTTRNAVIAFGKVLKHLNSFLNIQECRQCEFEMTLPVGLFRQLDCSYSYGSIETRTGHIASTTPEDLTFLLDNIKAEQLSLNVEVPSDPGYKYQNNPEKKSYIDLLKILNYSWVDFSDLPAARVISMEIQSCEVNEVLKSWVAGRNLELEIGEFEIDRLTELNRETIFNGITRHETQLTEAEITSFFDSSEHLPNRQYLRSIVAVDILRKSDGVRATVIEGRNIFKPIRNVFVMVWSESNLNTIGRANA</sequence>
<evidence type="ECO:0000313" key="1">
    <source>
        <dbReference type="EMBL" id="PIC53698.1"/>
    </source>
</evidence>
<dbReference type="AlphaFoldDB" id="A0A2G5VPJ7"/>
<evidence type="ECO:0008006" key="3">
    <source>
        <dbReference type="Google" id="ProtNLM"/>
    </source>
</evidence>
<accession>A0A2G5VPJ7</accession>
<name>A0A2G5VPJ7_9PELO</name>
<keyword evidence="2" id="KW-1185">Reference proteome</keyword>
<dbReference type="PANTHER" id="PTHR21503">
    <property type="entry name" value="F-BOX-CONTAINING HYPOTHETICAL PROTEIN C.ELEGANS"/>
    <property type="match status" value="1"/>
</dbReference>
<dbReference type="PANTHER" id="PTHR21503:SF8">
    <property type="entry name" value="F-BOX ASSOCIATED DOMAIN-CONTAINING PROTEIN-RELATED"/>
    <property type="match status" value="1"/>
</dbReference>
<comment type="caution">
    <text evidence="1">The sequence shown here is derived from an EMBL/GenBank/DDBJ whole genome shotgun (WGS) entry which is preliminary data.</text>
</comment>
<dbReference type="Proteomes" id="UP000230233">
    <property type="component" value="Chromosome I"/>
</dbReference>
<proteinExistence type="predicted"/>
<reference evidence="2" key="1">
    <citation type="submission" date="2017-10" db="EMBL/GenBank/DDBJ databases">
        <title>Rapid genome shrinkage in a self-fertile nematode reveals novel sperm competition proteins.</title>
        <authorList>
            <person name="Yin D."/>
            <person name="Schwarz E.M."/>
            <person name="Thomas C.G."/>
            <person name="Felde R.L."/>
            <person name="Korf I.F."/>
            <person name="Cutter A.D."/>
            <person name="Schartner C.M."/>
            <person name="Ralston E.J."/>
            <person name="Meyer B.J."/>
            <person name="Haag E.S."/>
        </authorList>
    </citation>
    <scope>NUCLEOTIDE SEQUENCE [LARGE SCALE GENOMIC DNA]</scope>
    <source>
        <strain evidence="2">JU1422</strain>
    </source>
</reference>
<evidence type="ECO:0000313" key="2">
    <source>
        <dbReference type="Proteomes" id="UP000230233"/>
    </source>
</evidence>